<dbReference type="InParanoid" id="A0A4S2MIM3"/>
<organism evidence="2 3">
    <name type="scientific">Ascodesmis nigricans</name>
    <dbReference type="NCBI Taxonomy" id="341454"/>
    <lineage>
        <taxon>Eukaryota</taxon>
        <taxon>Fungi</taxon>
        <taxon>Dikarya</taxon>
        <taxon>Ascomycota</taxon>
        <taxon>Pezizomycotina</taxon>
        <taxon>Pezizomycetes</taxon>
        <taxon>Pezizales</taxon>
        <taxon>Ascodesmidaceae</taxon>
        <taxon>Ascodesmis</taxon>
    </lineage>
</organism>
<reference evidence="2 3" key="1">
    <citation type="submission" date="2019-04" db="EMBL/GenBank/DDBJ databases">
        <title>Comparative genomics and transcriptomics to analyze fruiting body development in filamentous ascomycetes.</title>
        <authorList>
            <consortium name="DOE Joint Genome Institute"/>
            <person name="Lutkenhaus R."/>
            <person name="Traeger S."/>
            <person name="Breuer J."/>
            <person name="Kuo A."/>
            <person name="Lipzen A."/>
            <person name="Pangilinan J."/>
            <person name="Dilworth D."/>
            <person name="Sandor L."/>
            <person name="Poggeler S."/>
            <person name="Barry K."/>
            <person name="Grigoriev I.V."/>
            <person name="Nowrousian M."/>
        </authorList>
    </citation>
    <scope>NUCLEOTIDE SEQUENCE [LARGE SCALE GENOMIC DNA]</scope>
    <source>
        <strain evidence="2 3">CBS 389.68</strain>
    </source>
</reference>
<accession>A0A4S2MIM3</accession>
<name>A0A4S2MIM3_9PEZI</name>
<dbReference type="AlphaFoldDB" id="A0A4S2MIM3"/>
<proteinExistence type="predicted"/>
<keyword evidence="1" id="KW-1133">Transmembrane helix</keyword>
<dbReference type="Proteomes" id="UP000298138">
    <property type="component" value="Unassembled WGS sequence"/>
</dbReference>
<sequence>MGRDSTIRDGTGRNGIGQEGMGITGYLLCVAFAVLCFALRCGGVICAFAFLCAVLFMSPFFFCGTCDGTGGFFFSLVIDREWDTDTVVVITGVINYCDCENYCSGCDTGY</sequence>
<evidence type="ECO:0000313" key="2">
    <source>
        <dbReference type="EMBL" id="TGZ76652.1"/>
    </source>
</evidence>
<keyword evidence="1" id="KW-0472">Membrane</keyword>
<protein>
    <submittedName>
        <fullName evidence="2">Uncharacterized protein</fullName>
    </submittedName>
</protein>
<feature type="transmembrane region" description="Helical" evidence="1">
    <location>
        <begin position="20"/>
        <end position="39"/>
    </location>
</feature>
<dbReference type="EMBL" id="ML220170">
    <property type="protein sequence ID" value="TGZ76652.1"/>
    <property type="molecule type" value="Genomic_DNA"/>
</dbReference>
<keyword evidence="1" id="KW-0812">Transmembrane</keyword>
<evidence type="ECO:0000256" key="1">
    <source>
        <dbReference type="SAM" id="Phobius"/>
    </source>
</evidence>
<gene>
    <name evidence="2" type="ORF">EX30DRAFT_231697</name>
</gene>
<keyword evidence="3" id="KW-1185">Reference proteome</keyword>
<feature type="transmembrane region" description="Helical" evidence="1">
    <location>
        <begin position="44"/>
        <end position="62"/>
    </location>
</feature>
<evidence type="ECO:0000313" key="3">
    <source>
        <dbReference type="Proteomes" id="UP000298138"/>
    </source>
</evidence>